<proteinExistence type="predicted"/>
<name>A0A2Z6AVQ3_9BACT</name>
<dbReference type="RefSeq" id="WP_126376352.1">
    <property type="nucleotide sequence ID" value="NZ_AP017378.1"/>
</dbReference>
<protein>
    <submittedName>
        <fullName evidence="1">Uncharacterized protein</fullName>
    </submittedName>
</protein>
<accession>A0A2Z6AVQ3</accession>
<dbReference type="AlphaFoldDB" id="A0A2Z6AVQ3"/>
<reference evidence="1 2" key="1">
    <citation type="journal article" date="2018" name="Sci. Adv.">
        <title>Multi-heme cytochromes provide a pathway for survival in energy-limited environments.</title>
        <authorList>
            <person name="Deng X."/>
            <person name="Dohmae N."/>
            <person name="Nealson K.H."/>
            <person name="Hashimoto K."/>
            <person name="Okamoto A."/>
        </authorList>
    </citation>
    <scope>NUCLEOTIDE SEQUENCE [LARGE SCALE GENOMIC DNA]</scope>
    <source>
        <strain evidence="1 2">IS5</strain>
    </source>
</reference>
<evidence type="ECO:0000313" key="2">
    <source>
        <dbReference type="Proteomes" id="UP000269883"/>
    </source>
</evidence>
<dbReference type="EMBL" id="AP017378">
    <property type="protein sequence ID" value="BBD07255.1"/>
    <property type="molecule type" value="Genomic_DNA"/>
</dbReference>
<sequence length="98" mass="10794">MSDEIMDLASLDMDELLPRLEGGLFALFHSEEHYADLVKIATALGLKDFVTSKVAGRSKEEVLGLFSDGEEAISEFLHYAADKGLLELSEDETDTDVQ</sequence>
<keyword evidence="2" id="KW-1185">Reference proteome</keyword>
<gene>
    <name evidence="1" type="ORF">DFE_0529</name>
</gene>
<dbReference type="KEGG" id="dfl:DFE_0529"/>
<evidence type="ECO:0000313" key="1">
    <source>
        <dbReference type="EMBL" id="BBD07255.1"/>
    </source>
</evidence>
<dbReference type="OrthoDB" id="5465373at2"/>
<organism evidence="1 2">
    <name type="scientific">Desulfovibrio ferrophilus</name>
    <dbReference type="NCBI Taxonomy" id="241368"/>
    <lineage>
        <taxon>Bacteria</taxon>
        <taxon>Pseudomonadati</taxon>
        <taxon>Thermodesulfobacteriota</taxon>
        <taxon>Desulfovibrionia</taxon>
        <taxon>Desulfovibrionales</taxon>
        <taxon>Desulfovibrionaceae</taxon>
        <taxon>Desulfovibrio</taxon>
    </lineage>
</organism>
<dbReference type="Proteomes" id="UP000269883">
    <property type="component" value="Chromosome"/>
</dbReference>